<gene>
    <name evidence="3" type="ORF">HER31_06105</name>
</gene>
<feature type="domain" description="PepSY" evidence="2">
    <location>
        <begin position="131"/>
        <end position="181"/>
    </location>
</feature>
<evidence type="ECO:0000259" key="2">
    <source>
        <dbReference type="Pfam" id="PF03413"/>
    </source>
</evidence>
<keyword evidence="1" id="KW-0732">Signal</keyword>
<dbReference type="InterPro" id="IPR025711">
    <property type="entry name" value="PepSY"/>
</dbReference>
<dbReference type="EMBL" id="CP051180">
    <property type="protein sequence ID" value="QIZ76472.1"/>
    <property type="molecule type" value="Genomic_DNA"/>
</dbReference>
<evidence type="ECO:0000313" key="3">
    <source>
        <dbReference type="EMBL" id="QIZ76472.1"/>
    </source>
</evidence>
<feature type="chain" id="PRO_5026076591" description="PepSY domain-containing protein" evidence="1">
    <location>
        <begin position="30"/>
        <end position="185"/>
    </location>
</feature>
<feature type="domain" description="PepSY" evidence="2">
    <location>
        <begin position="40"/>
        <end position="96"/>
    </location>
</feature>
<organism evidence="3 4">
    <name type="scientific">Ferrimonas lipolytica</name>
    <dbReference type="NCBI Taxonomy" id="2724191"/>
    <lineage>
        <taxon>Bacteria</taxon>
        <taxon>Pseudomonadati</taxon>
        <taxon>Pseudomonadota</taxon>
        <taxon>Gammaproteobacteria</taxon>
        <taxon>Alteromonadales</taxon>
        <taxon>Ferrimonadaceae</taxon>
        <taxon>Ferrimonas</taxon>
    </lineage>
</organism>
<dbReference type="AlphaFoldDB" id="A0A6H1UF99"/>
<name>A0A6H1UF99_9GAMM</name>
<dbReference type="Gene3D" id="3.10.450.40">
    <property type="match status" value="2"/>
</dbReference>
<dbReference type="KEGG" id="fes:HER31_06105"/>
<sequence>MKKSSLSKSITLATAFSFGALFTIGAAYANDAPATSTTDKISLLQAVSLAQSNTGATAFEVERESEMGQAFYEIELVGTEGQTIYTAIHSETGEVLLTKERRSRNKKHHKGNDDQLENALWLSGLNRGLYLSVEDVVKQAQAQYDATAYSIELEDEDDALIYEIELVNAAGKEIEVEINAHIAAK</sequence>
<dbReference type="Proteomes" id="UP000501602">
    <property type="component" value="Chromosome"/>
</dbReference>
<feature type="signal peptide" evidence="1">
    <location>
        <begin position="1"/>
        <end position="29"/>
    </location>
</feature>
<evidence type="ECO:0000256" key="1">
    <source>
        <dbReference type="SAM" id="SignalP"/>
    </source>
</evidence>
<evidence type="ECO:0000313" key="4">
    <source>
        <dbReference type="Proteomes" id="UP000501602"/>
    </source>
</evidence>
<proteinExistence type="predicted"/>
<accession>A0A6H1UF99</accession>
<keyword evidence="4" id="KW-1185">Reference proteome</keyword>
<protein>
    <recommendedName>
        <fullName evidence="2">PepSY domain-containing protein</fullName>
    </recommendedName>
</protein>
<dbReference type="RefSeq" id="WP_168659734.1">
    <property type="nucleotide sequence ID" value="NZ_CP051180.1"/>
</dbReference>
<dbReference type="Pfam" id="PF03413">
    <property type="entry name" value="PepSY"/>
    <property type="match status" value="2"/>
</dbReference>
<reference evidence="3 4" key="1">
    <citation type="submission" date="2020-04" db="EMBL/GenBank/DDBJ databases">
        <title>Ferrimonas sp. S7 isolated from sea water.</title>
        <authorList>
            <person name="Bae S.S."/>
            <person name="Baek K."/>
        </authorList>
    </citation>
    <scope>NUCLEOTIDE SEQUENCE [LARGE SCALE GENOMIC DNA]</scope>
    <source>
        <strain evidence="3 4">S7</strain>
    </source>
</reference>